<dbReference type="EC" id="2.2.1.1" evidence="5"/>
<evidence type="ECO:0000256" key="9">
    <source>
        <dbReference type="ARBA" id="ARBA00023052"/>
    </source>
</evidence>
<dbReference type="InterPro" id="IPR055152">
    <property type="entry name" value="Transketolase-like_C_2"/>
</dbReference>
<evidence type="ECO:0000259" key="10">
    <source>
        <dbReference type="Pfam" id="PF22613"/>
    </source>
</evidence>
<feature type="domain" description="Transketolase-like C-terminal" evidence="10">
    <location>
        <begin position="18"/>
        <end position="128"/>
    </location>
</feature>
<evidence type="ECO:0000256" key="2">
    <source>
        <dbReference type="ARBA" id="ARBA00001964"/>
    </source>
</evidence>
<keyword evidence="8" id="KW-0460">Magnesium</keyword>
<evidence type="ECO:0000256" key="7">
    <source>
        <dbReference type="ARBA" id="ARBA00022723"/>
    </source>
</evidence>
<comment type="cofactor">
    <cofactor evidence="1">
        <name>Mg(2+)</name>
        <dbReference type="ChEBI" id="CHEBI:18420"/>
    </cofactor>
</comment>
<evidence type="ECO:0000256" key="5">
    <source>
        <dbReference type="ARBA" id="ARBA00013152"/>
    </source>
</evidence>
<evidence type="ECO:0000256" key="3">
    <source>
        <dbReference type="ARBA" id="ARBA00007131"/>
    </source>
</evidence>
<dbReference type="EMBL" id="CAFBRV010000049">
    <property type="protein sequence ID" value="CAB5113205.1"/>
    <property type="molecule type" value="Genomic_DNA"/>
</dbReference>
<protein>
    <recommendedName>
        <fullName evidence="5">transketolase</fullName>
        <ecNumber evidence="5">2.2.1.1</ecNumber>
    </recommendedName>
</protein>
<dbReference type="InterPro" id="IPR033247">
    <property type="entry name" value="Transketolase_fam"/>
</dbReference>
<evidence type="ECO:0000256" key="4">
    <source>
        <dbReference type="ARBA" id="ARBA00011738"/>
    </source>
</evidence>
<sequence length="141" mass="14873">MPVIDRSITAPASGTARGAYVLKDAVNPVAILIATGSELSLALDVQSALESDGIAVRVVSAPCLEWFAEQELSYRESVLTPSIALKVSIEVGIAQGWRELIGDGGIAISLEHYGASADAKRLFNEFGFSVEAITKRIKAAL</sequence>
<dbReference type="InterPro" id="IPR009014">
    <property type="entry name" value="Transketo_C/PFOR_II"/>
</dbReference>
<dbReference type="SUPFAM" id="SSF52922">
    <property type="entry name" value="TK C-terminal domain-like"/>
    <property type="match status" value="1"/>
</dbReference>
<keyword evidence="6" id="KW-0808">Transferase</keyword>
<dbReference type="Pfam" id="PF22613">
    <property type="entry name" value="Transketolase_C_1"/>
    <property type="match status" value="1"/>
</dbReference>
<dbReference type="FunFam" id="3.40.50.920:FF:000003">
    <property type="entry name" value="Transketolase"/>
    <property type="match status" value="1"/>
</dbReference>
<gene>
    <name evidence="11" type="ORF">UFOPK4410_00645</name>
</gene>
<reference evidence="11" key="1">
    <citation type="submission" date="2020-05" db="EMBL/GenBank/DDBJ databases">
        <authorList>
            <person name="Chiriac C."/>
            <person name="Salcher M."/>
            <person name="Ghai R."/>
            <person name="Kavagutti S V."/>
        </authorList>
    </citation>
    <scope>NUCLEOTIDE SEQUENCE</scope>
</reference>
<organism evidence="11">
    <name type="scientific">freshwater metagenome</name>
    <dbReference type="NCBI Taxonomy" id="449393"/>
    <lineage>
        <taxon>unclassified sequences</taxon>
        <taxon>metagenomes</taxon>
        <taxon>ecological metagenomes</taxon>
    </lineage>
</organism>
<evidence type="ECO:0000313" key="11">
    <source>
        <dbReference type="EMBL" id="CAB5113205.1"/>
    </source>
</evidence>
<keyword evidence="9" id="KW-0786">Thiamine pyrophosphate</keyword>
<proteinExistence type="inferred from homology"/>
<evidence type="ECO:0000256" key="1">
    <source>
        <dbReference type="ARBA" id="ARBA00001946"/>
    </source>
</evidence>
<dbReference type="AlphaFoldDB" id="A0A6J7VUV0"/>
<dbReference type="PANTHER" id="PTHR43522:SF2">
    <property type="entry name" value="TRANSKETOLASE 1-RELATED"/>
    <property type="match status" value="1"/>
</dbReference>
<evidence type="ECO:0000256" key="8">
    <source>
        <dbReference type="ARBA" id="ARBA00022842"/>
    </source>
</evidence>
<keyword evidence="7" id="KW-0479">Metal-binding</keyword>
<dbReference type="PANTHER" id="PTHR43522">
    <property type="entry name" value="TRANSKETOLASE"/>
    <property type="match status" value="1"/>
</dbReference>
<evidence type="ECO:0000256" key="6">
    <source>
        <dbReference type="ARBA" id="ARBA00022679"/>
    </source>
</evidence>
<comment type="cofactor">
    <cofactor evidence="2">
        <name>thiamine diphosphate</name>
        <dbReference type="ChEBI" id="CHEBI:58937"/>
    </cofactor>
</comment>
<dbReference type="GO" id="GO:0006098">
    <property type="term" value="P:pentose-phosphate shunt"/>
    <property type="evidence" value="ECO:0007669"/>
    <property type="project" value="TreeGrafter"/>
</dbReference>
<dbReference type="GO" id="GO:0004802">
    <property type="term" value="F:transketolase activity"/>
    <property type="evidence" value="ECO:0007669"/>
    <property type="project" value="UniProtKB-EC"/>
</dbReference>
<name>A0A6J7VUV0_9ZZZZ</name>
<dbReference type="GO" id="GO:0046872">
    <property type="term" value="F:metal ion binding"/>
    <property type="evidence" value="ECO:0007669"/>
    <property type="project" value="UniProtKB-KW"/>
</dbReference>
<comment type="subunit">
    <text evidence="4">Homodimer.</text>
</comment>
<dbReference type="Gene3D" id="3.40.50.920">
    <property type="match status" value="1"/>
</dbReference>
<accession>A0A6J7VUV0</accession>
<comment type="similarity">
    <text evidence="3">Belongs to the transketolase family.</text>
</comment>
<dbReference type="GO" id="GO:0005829">
    <property type="term" value="C:cytosol"/>
    <property type="evidence" value="ECO:0007669"/>
    <property type="project" value="TreeGrafter"/>
</dbReference>